<organism evidence="2 3">
    <name type="scientific">Trachymyrmex septentrionalis</name>
    <dbReference type="NCBI Taxonomy" id="34720"/>
    <lineage>
        <taxon>Eukaryota</taxon>
        <taxon>Metazoa</taxon>
        <taxon>Ecdysozoa</taxon>
        <taxon>Arthropoda</taxon>
        <taxon>Hexapoda</taxon>
        <taxon>Insecta</taxon>
        <taxon>Pterygota</taxon>
        <taxon>Neoptera</taxon>
        <taxon>Endopterygota</taxon>
        <taxon>Hymenoptera</taxon>
        <taxon>Apocrita</taxon>
        <taxon>Aculeata</taxon>
        <taxon>Formicoidea</taxon>
        <taxon>Formicidae</taxon>
        <taxon>Myrmicinae</taxon>
        <taxon>Trachymyrmex</taxon>
    </lineage>
</organism>
<feature type="signal peptide" evidence="1">
    <location>
        <begin position="1"/>
        <end position="19"/>
    </location>
</feature>
<feature type="chain" id="PRO_5008271552" description="Secreted protein" evidence="1">
    <location>
        <begin position="20"/>
        <end position="161"/>
    </location>
</feature>
<evidence type="ECO:0000313" key="2">
    <source>
        <dbReference type="EMBL" id="KYN42179.1"/>
    </source>
</evidence>
<proteinExistence type="predicted"/>
<keyword evidence="1" id="KW-0732">Signal</keyword>
<reference evidence="2 3" key="1">
    <citation type="submission" date="2016-03" db="EMBL/GenBank/DDBJ databases">
        <title>Trachymyrmex septentrionalis WGS genome.</title>
        <authorList>
            <person name="Nygaard S."/>
            <person name="Hu H."/>
            <person name="Boomsma J."/>
            <person name="Zhang G."/>
        </authorList>
    </citation>
    <scope>NUCLEOTIDE SEQUENCE [LARGE SCALE GENOMIC DNA]</scope>
    <source>
        <strain evidence="2">Tsep2-gDNA-1</strain>
        <tissue evidence="2">Whole body</tissue>
    </source>
</reference>
<dbReference type="Proteomes" id="UP000078541">
    <property type="component" value="Unassembled WGS sequence"/>
</dbReference>
<name>A0A195FQH9_9HYME</name>
<sequence length="161" mass="18712">MRELLALLLASLFDWEAEAAETRIGRNNSSLVREQRKRQRYTSTICVALFAQTCWHGAFNGEKFNYKISTQTNVTIRDGREDPFRRDILFLTIPSVLRGETVVSSIGICVRRHRYFRRPQKAQIRQHNDLGDALLPSLMTTKRNNSRTSALVRRAQLSWIF</sequence>
<evidence type="ECO:0008006" key="4">
    <source>
        <dbReference type="Google" id="ProtNLM"/>
    </source>
</evidence>
<protein>
    <recommendedName>
        <fullName evidence="4">Secreted protein</fullName>
    </recommendedName>
</protein>
<gene>
    <name evidence="2" type="ORF">ALC56_03317</name>
</gene>
<dbReference type="AlphaFoldDB" id="A0A195FQH9"/>
<dbReference type="EMBL" id="KQ981382">
    <property type="protein sequence ID" value="KYN42179.1"/>
    <property type="molecule type" value="Genomic_DNA"/>
</dbReference>
<keyword evidence="3" id="KW-1185">Reference proteome</keyword>
<evidence type="ECO:0000313" key="3">
    <source>
        <dbReference type="Proteomes" id="UP000078541"/>
    </source>
</evidence>
<evidence type="ECO:0000256" key="1">
    <source>
        <dbReference type="SAM" id="SignalP"/>
    </source>
</evidence>
<accession>A0A195FQH9</accession>